<dbReference type="CDD" id="cd19527">
    <property type="entry name" value="RecA-like_PEX6_r2"/>
    <property type="match status" value="1"/>
</dbReference>
<dbReference type="InterPro" id="IPR003959">
    <property type="entry name" value="ATPase_AAA_core"/>
</dbReference>
<comment type="similarity">
    <text evidence="2">Belongs to the AAA ATPase family.</text>
</comment>
<evidence type="ECO:0000256" key="8">
    <source>
        <dbReference type="ARBA" id="ARBA00034811"/>
    </source>
</evidence>
<accession>A0A1Y1XH99</accession>
<dbReference type="SUPFAM" id="SSF52540">
    <property type="entry name" value="P-loop containing nucleoside triphosphate hydrolases"/>
    <property type="match status" value="2"/>
</dbReference>
<evidence type="ECO:0000256" key="1">
    <source>
        <dbReference type="ARBA" id="ARBA00004370"/>
    </source>
</evidence>
<evidence type="ECO:0000313" key="13">
    <source>
        <dbReference type="EMBL" id="ORX84764.1"/>
    </source>
</evidence>
<dbReference type="Pfam" id="PF23315">
    <property type="entry name" value="PEX6_4th"/>
    <property type="match status" value="1"/>
</dbReference>
<dbReference type="InterPro" id="IPR027417">
    <property type="entry name" value="P-loop_NTPase"/>
</dbReference>
<dbReference type="InterPro" id="IPR003960">
    <property type="entry name" value="ATPase_AAA_CS"/>
</dbReference>
<reference evidence="13 14" key="2">
    <citation type="submission" date="2016-08" db="EMBL/GenBank/DDBJ databases">
        <title>Pervasive Adenine N6-methylation of Active Genes in Fungi.</title>
        <authorList>
            <consortium name="DOE Joint Genome Institute"/>
            <person name="Mondo S.J."/>
            <person name="Dannebaum R.O."/>
            <person name="Kuo R.C."/>
            <person name="Labutti K."/>
            <person name="Haridas S."/>
            <person name="Kuo A."/>
            <person name="Salamov A."/>
            <person name="Ahrendt S.R."/>
            <person name="Lipzen A."/>
            <person name="Sullivan W."/>
            <person name="Andreopoulos W.B."/>
            <person name="Clum A."/>
            <person name="Lindquist E."/>
            <person name="Daum C."/>
            <person name="Ramamoorthy G.K."/>
            <person name="Gryganskyi A."/>
            <person name="Culley D."/>
            <person name="Magnuson J.K."/>
            <person name="James T.Y."/>
            <person name="O'Malley M.A."/>
            <person name="Stajich J.E."/>
            <person name="Spatafora J.W."/>
            <person name="Visel A."/>
            <person name="Grigoriev I.V."/>
        </authorList>
    </citation>
    <scope>NUCLEOTIDE SEQUENCE [LARGE SCALE GENOMIC DNA]</scope>
    <source>
        <strain evidence="13 14">S4</strain>
    </source>
</reference>
<dbReference type="OrthoDB" id="5553750at2759"/>
<dbReference type="Gene3D" id="3.40.50.300">
    <property type="entry name" value="P-loop containing nucleotide triphosphate hydrolases"/>
    <property type="match status" value="2"/>
</dbReference>
<feature type="domain" description="AAA+ ATPase" evidence="12">
    <location>
        <begin position="635"/>
        <end position="776"/>
    </location>
</feature>
<evidence type="ECO:0000256" key="9">
    <source>
        <dbReference type="ARBA" id="ARBA00034920"/>
    </source>
</evidence>
<keyword evidence="4" id="KW-0547">Nucleotide-binding</keyword>
<evidence type="ECO:0000256" key="2">
    <source>
        <dbReference type="ARBA" id="ARBA00006914"/>
    </source>
</evidence>
<proteinExistence type="inferred from homology"/>
<dbReference type="PROSITE" id="PS00674">
    <property type="entry name" value="AAA"/>
    <property type="match status" value="1"/>
</dbReference>
<dbReference type="GO" id="GO:0005778">
    <property type="term" value="C:peroxisomal membrane"/>
    <property type="evidence" value="ECO:0007669"/>
    <property type="project" value="TreeGrafter"/>
</dbReference>
<gene>
    <name evidence="13" type="ORF">BCR32DRAFT_260929</name>
</gene>
<dbReference type="Gene3D" id="1.10.8.60">
    <property type="match status" value="2"/>
</dbReference>
<protein>
    <recommendedName>
        <fullName evidence="8">Peroxisomal ATPase PEX6</fullName>
    </recommendedName>
    <alternativeName>
        <fullName evidence="9">Peroxin-6</fullName>
    </alternativeName>
</protein>
<comment type="subcellular location">
    <subcellularLocation>
        <location evidence="1">Membrane</location>
    </subcellularLocation>
</comment>
<comment type="caution">
    <text evidence="13">The sequence shown here is derived from an EMBL/GenBank/DDBJ whole genome shotgun (WGS) entry which is preliminary data.</text>
</comment>
<comment type="catalytic activity">
    <reaction evidence="10">
        <text>ATP + H2O = ADP + phosphate + H(+)</text>
        <dbReference type="Rhea" id="RHEA:13065"/>
        <dbReference type="ChEBI" id="CHEBI:15377"/>
        <dbReference type="ChEBI" id="CHEBI:15378"/>
        <dbReference type="ChEBI" id="CHEBI:30616"/>
        <dbReference type="ChEBI" id="CHEBI:43474"/>
        <dbReference type="ChEBI" id="CHEBI:456216"/>
    </reaction>
    <physiologicalReaction direction="left-to-right" evidence="10">
        <dbReference type="Rhea" id="RHEA:13066"/>
    </physiologicalReaction>
</comment>
<dbReference type="FunFam" id="3.40.50.300:FF:000109">
    <property type="entry name" value="Peroxisomal biogenesis factor 6"/>
    <property type="match status" value="1"/>
</dbReference>
<dbReference type="InterPro" id="IPR003593">
    <property type="entry name" value="AAA+_ATPase"/>
</dbReference>
<evidence type="ECO:0000256" key="11">
    <source>
        <dbReference type="SAM" id="Coils"/>
    </source>
</evidence>
<evidence type="ECO:0000256" key="10">
    <source>
        <dbReference type="ARBA" id="ARBA00048778"/>
    </source>
</evidence>
<dbReference type="GO" id="GO:0005829">
    <property type="term" value="C:cytosol"/>
    <property type="evidence" value="ECO:0007669"/>
    <property type="project" value="TreeGrafter"/>
</dbReference>
<dbReference type="InterPro" id="IPR050168">
    <property type="entry name" value="AAA_ATPase_domain"/>
</dbReference>
<dbReference type="STRING" id="1754192.A0A1Y1XH99"/>
<reference evidence="13 14" key="1">
    <citation type="submission" date="2016-08" db="EMBL/GenBank/DDBJ databases">
        <title>A Parts List for Fungal Cellulosomes Revealed by Comparative Genomics.</title>
        <authorList>
            <consortium name="DOE Joint Genome Institute"/>
            <person name="Haitjema C.H."/>
            <person name="Gilmore S.P."/>
            <person name="Henske J.K."/>
            <person name="Solomon K.V."/>
            <person name="De Groot R."/>
            <person name="Kuo A."/>
            <person name="Mondo S.J."/>
            <person name="Salamov A.A."/>
            <person name="Labutti K."/>
            <person name="Zhao Z."/>
            <person name="Chiniquy J."/>
            <person name="Barry K."/>
            <person name="Brewer H.M."/>
            <person name="Purvine S.O."/>
            <person name="Wright A.T."/>
            <person name="Boxma B."/>
            <person name="Van Alen T."/>
            <person name="Hackstein J.H."/>
            <person name="Baker S.E."/>
            <person name="Grigoriev I.V."/>
            <person name="O'Malley M.A."/>
        </authorList>
    </citation>
    <scope>NUCLEOTIDE SEQUENCE [LARGE SCALE GENOMIC DNA]</scope>
    <source>
        <strain evidence="13 14">S4</strain>
    </source>
</reference>
<dbReference type="AlphaFoldDB" id="A0A1Y1XH99"/>
<name>A0A1Y1XH99_9FUNG</name>
<dbReference type="GO" id="GO:0005524">
    <property type="term" value="F:ATP binding"/>
    <property type="evidence" value="ECO:0007669"/>
    <property type="project" value="UniProtKB-KW"/>
</dbReference>
<evidence type="ECO:0000256" key="6">
    <source>
        <dbReference type="ARBA" id="ARBA00022840"/>
    </source>
</evidence>
<evidence type="ECO:0000256" key="5">
    <source>
        <dbReference type="ARBA" id="ARBA00022801"/>
    </source>
</evidence>
<evidence type="ECO:0000256" key="4">
    <source>
        <dbReference type="ARBA" id="ARBA00022741"/>
    </source>
</evidence>
<sequence length="889" mass="99381">MCLPVLQGYVNENTKIYLSNYQVHAKKSIDNNNDTKEEKVNNDDFNIIPENLLGLSTELTTLSNDNSLYFPIANSLDDKKDIYTKINESSKLCLNAKLLNENIPDRLLEPKPEETDDPDARIFVSVEALIKLQLFSGNWALIKNSNSADGIRPVKVYTLDDIGETDILLPPILYNNLGLKQNNINKEHNNQIYIYSFDSHYIPPVATDVTLSRIASPYTNEKRYLDYALNLLKINFTKTKKVVHLDDLIPVIVDDEKVKFNIKEDFNNFSSRNHKLRILFFKVTKVVSSNLPFGIFDPVTTKLMQVGVSHSIIPSGLNSYYNIENYPKVLGDGEQNEASTIYNIISSSLLPESLEYNLSCNILLHGSRGVGKRTIVYSISEMLGINVYEKNCFELLAESETKTENALRLECSKVISATPCIFLLNNIHALTKKNQSDMNQASKLISVFNDIIAQFSDSHRKLKLPCFIIATTDDIEKLSTNIQSLFRYQFKINNPSESERLEIIKFIAKGIPLAPDISLKNLATQTAAFVAKDISDLFARSGSLALERILNSLKTKKVNINENDIIRAGVIINSEDIDKALEKARADHSDSIGAPKIPKVTWDDVGGLQNVKKDILDTIQLPLEHPELFASGMKKRSGILLFGPPGTGKTLVAKAIATTLSLNFLSVKGPELLNMYVGESEANVRRVFQRARDARPCVVFFDELDSVAPKRGAKGDSGGVMDRIVSQILAELDGVGDGNNAAGDVFVIGATNRPDLLDPALLRPGRKFNLHPDLDLAEIAEQCPFNYTGADFYALCSDAILKAMIRTISHIDKKIDELNSENKNANPITPAYYLDNMAEESEKTVQVTKEDFQNALNELIPSVSEKDLEHYREIQQRFSDMLINSEDKK</sequence>
<keyword evidence="5" id="KW-0378">Hydrolase</keyword>
<dbReference type="Proteomes" id="UP000193944">
    <property type="component" value="Unassembled WGS sequence"/>
</dbReference>
<keyword evidence="14" id="KW-1185">Reference proteome</keyword>
<keyword evidence="6" id="KW-0067">ATP-binding</keyword>
<evidence type="ECO:0000313" key="14">
    <source>
        <dbReference type="Proteomes" id="UP000193944"/>
    </source>
</evidence>
<organism evidence="13 14">
    <name type="scientific">Anaeromyces robustus</name>
    <dbReference type="NCBI Taxonomy" id="1754192"/>
    <lineage>
        <taxon>Eukaryota</taxon>
        <taxon>Fungi</taxon>
        <taxon>Fungi incertae sedis</taxon>
        <taxon>Chytridiomycota</taxon>
        <taxon>Chytridiomycota incertae sedis</taxon>
        <taxon>Neocallimastigomycetes</taxon>
        <taxon>Neocallimastigales</taxon>
        <taxon>Neocallimastigaceae</taxon>
        <taxon>Anaeromyces</taxon>
    </lineage>
</organism>
<dbReference type="Pfam" id="PF00004">
    <property type="entry name" value="AAA"/>
    <property type="match status" value="2"/>
</dbReference>
<dbReference type="PANTHER" id="PTHR23077">
    <property type="entry name" value="AAA-FAMILY ATPASE"/>
    <property type="match status" value="1"/>
</dbReference>
<dbReference type="Pfam" id="PF17862">
    <property type="entry name" value="AAA_lid_3"/>
    <property type="match status" value="1"/>
</dbReference>
<feature type="domain" description="AAA+ ATPase" evidence="12">
    <location>
        <begin position="358"/>
        <end position="496"/>
    </location>
</feature>
<evidence type="ECO:0000259" key="12">
    <source>
        <dbReference type="SMART" id="SM00382"/>
    </source>
</evidence>
<dbReference type="InterPro" id="IPR041569">
    <property type="entry name" value="AAA_lid_3"/>
</dbReference>
<dbReference type="EMBL" id="MCFG01000046">
    <property type="protein sequence ID" value="ORX84764.1"/>
    <property type="molecule type" value="Genomic_DNA"/>
</dbReference>
<dbReference type="PANTHER" id="PTHR23077:SF9">
    <property type="entry name" value="PEROXISOMAL ATPASE PEX6"/>
    <property type="match status" value="1"/>
</dbReference>
<dbReference type="SMART" id="SM00382">
    <property type="entry name" value="AAA"/>
    <property type="match status" value="2"/>
</dbReference>
<keyword evidence="11" id="KW-0175">Coiled coil</keyword>
<dbReference type="GO" id="GO:0016558">
    <property type="term" value="P:protein import into peroxisome matrix"/>
    <property type="evidence" value="ECO:0007669"/>
    <property type="project" value="TreeGrafter"/>
</dbReference>
<evidence type="ECO:0000256" key="7">
    <source>
        <dbReference type="ARBA" id="ARBA00023136"/>
    </source>
</evidence>
<keyword evidence="3" id="KW-0962">Peroxisome biogenesis</keyword>
<evidence type="ECO:0000256" key="3">
    <source>
        <dbReference type="ARBA" id="ARBA00022593"/>
    </source>
</evidence>
<feature type="coiled-coil region" evidence="11">
    <location>
        <begin position="801"/>
        <end position="858"/>
    </location>
</feature>
<keyword evidence="7" id="KW-0472">Membrane</keyword>
<dbReference type="InterPro" id="IPR056995">
    <property type="entry name" value="PEX6_4th_dom"/>
</dbReference>
<dbReference type="InterPro" id="IPR047533">
    <property type="entry name" value="RecA-like_PEX6_r2"/>
</dbReference>
<dbReference type="GO" id="GO:0016887">
    <property type="term" value="F:ATP hydrolysis activity"/>
    <property type="evidence" value="ECO:0007669"/>
    <property type="project" value="InterPro"/>
</dbReference>